<reference evidence="1 2" key="1">
    <citation type="submission" date="2016-11" db="EMBL/GenBank/DDBJ databases">
        <authorList>
            <person name="Jaros S."/>
            <person name="Januszkiewicz K."/>
            <person name="Wedrychowicz H."/>
        </authorList>
    </citation>
    <scope>NUCLEOTIDE SEQUENCE [LARGE SCALE GENOMIC DNA]</scope>
    <source>
        <strain evidence="1 2">CGMCC 1.12145</strain>
    </source>
</reference>
<evidence type="ECO:0000313" key="2">
    <source>
        <dbReference type="Proteomes" id="UP000182248"/>
    </source>
</evidence>
<organism evidence="1 2">
    <name type="scientific">Sinomicrobium oceani</name>
    <dbReference type="NCBI Taxonomy" id="1150368"/>
    <lineage>
        <taxon>Bacteria</taxon>
        <taxon>Pseudomonadati</taxon>
        <taxon>Bacteroidota</taxon>
        <taxon>Flavobacteriia</taxon>
        <taxon>Flavobacteriales</taxon>
        <taxon>Flavobacteriaceae</taxon>
        <taxon>Sinomicrobium</taxon>
    </lineage>
</organism>
<dbReference type="AlphaFoldDB" id="A0A1K1QSE3"/>
<keyword evidence="2" id="KW-1185">Reference proteome</keyword>
<gene>
    <name evidence="1" type="ORF">SAMN02927921_02817</name>
</gene>
<dbReference type="STRING" id="1150368.SAMN02927921_02817"/>
<dbReference type="RefSeq" id="WP_072318022.1">
    <property type="nucleotide sequence ID" value="NZ_FPJE01000015.1"/>
</dbReference>
<sequence>MADYSLDIQFTQDQLQILYMAGSNVVVAKPSGDGSTPNVAWQVFKPMQANTLSWDEEYGIYASTSEVTNGAKLVQLSSVDVGAPMNKLFTLQPSAVISGPADGGTKDAFSLLNKYDQKSLMTVGLYQNANVNGTDIIGNAISAVPTLLSSTAVMTPYTTVYIWLQSQVKSNSVVTTVTSPMTELKFGGGTNRISVKYDSQSGKFINSGQAKSSKVSIHYLEPAL</sequence>
<dbReference type="EMBL" id="FPJE01000015">
    <property type="protein sequence ID" value="SFW62792.1"/>
    <property type="molecule type" value="Genomic_DNA"/>
</dbReference>
<accession>A0A1K1QSE3</accession>
<dbReference type="Proteomes" id="UP000182248">
    <property type="component" value="Unassembled WGS sequence"/>
</dbReference>
<proteinExistence type="predicted"/>
<protein>
    <submittedName>
        <fullName evidence="1">Uncharacterized protein</fullName>
    </submittedName>
</protein>
<name>A0A1K1QSE3_9FLAO</name>
<dbReference type="OrthoDB" id="1348340at2"/>
<evidence type="ECO:0000313" key="1">
    <source>
        <dbReference type="EMBL" id="SFW62792.1"/>
    </source>
</evidence>